<evidence type="ECO:0000313" key="2">
    <source>
        <dbReference type="Proteomes" id="UP000460272"/>
    </source>
</evidence>
<gene>
    <name evidence="1" type="ORF">EAS64_07335</name>
</gene>
<dbReference type="OrthoDB" id="2795102at2"/>
<reference evidence="1 2" key="1">
    <citation type="submission" date="2018-11" db="EMBL/GenBank/DDBJ databases">
        <title>Trebonia kvetii gen.nov., sp.nov., a novel acidophilic actinobacterium, and proposal of the new actinobacterial family Treboniaceae fam. nov.</title>
        <authorList>
            <person name="Rapoport D."/>
            <person name="Sagova-Mareckova M."/>
            <person name="Sedlacek I."/>
            <person name="Provaznik J."/>
            <person name="Kralova S."/>
            <person name="Pavlinic D."/>
            <person name="Benes V."/>
            <person name="Kopecky J."/>
        </authorList>
    </citation>
    <scope>NUCLEOTIDE SEQUENCE [LARGE SCALE GENOMIC DNA]</scope>
    <source>
        <strain evidence="1 2">15Tr583</strain>
    </source>
</reference>
<sequence>MLLAQKTETLTVPSTFTSASLLRDVMDPRTSTPETVLRFLPGQSYLLSTTVSRISIGNAVPALVEHGCTATVFVTTEWVQDAGSKSATKRPGRMLSWSQVAEVVSADMEVGGTAVSTSSSTKFRRHSFATNFSRARRG</sequence>
<name>A0A6P2C738_9ACTN</name>
<dbReference type="Proteomes" id="UP000460272">
    <property type="component" value="Unassembled WGS sequence"/>
</dbReference>
<proteinExistence type="predicted"/>
<dbReference type="AlphaFoldDB" id="A0A6P2C738"/>
<evidence type="ECO:0000313" key="1">
    <source>
        <dbReference type="EMBL" id="TVZ07118.1"/>
    </source>
</evidence>
<dbReference type="EMBL" id="RPFW01000001">
    <property type="protein sequence ID" value="TVZ07118.1"/>
    <property type="molecule type" value="Genomic_DNA"/>
</dbReference>
<dbReference type="SUPFAM" id="SSF88713">
    <property type="entry name" value="Glycoside hydrolase/deacetylase"/>
    <property type="match status" value="1"/>
</dbReference>
<keyword evidence="2" id="KW-1185">Reference proteome</keyword>
<organism evidence="1 2">
    <name type="scientific">Trebonia kvetii</name>
    <dbReference type="NCBI Taxonomy" id="2480626"/>
    <lineage>
        <taxon>Bacteria</taxon>
        <taxon>Bacillati</taxon>
        <taxon>Actinomycetota</taxon>
        <taxon>Actinomycetes</taxon>
        <taxon>Streptosporangiales</taxon>
        <taxon>Treboniaceae</taxon>
        <taxon>Trebonia</taxon>
    </lineage>
</organism>
<dbReference type="Gene3D" id="3.20.20.370">
    <property type="entry name" value="Glycoside hydrolase/deacetylase"/>
    <property type="match status" value="1"/>
</dbReference>
<comment type="caution">
    <text evidence="1">The sequence shown here is derived from an EMBL/GenBank/DDBJ whole genome shotgun (WGS) entry which is preliminary data.</text>
</comment>
<accession>A0A6P2C738</accession>
<protein>
    <submittedName>
        <fullName evidence="1">Uncharacterized protein</fullName>
    </submittedName>
</protein>
<dbReference type="GO" id="GO:0005975">
    <property type="term" value="P:carbohydrate metabolic process"/>
    <property type="evidence" value="ECO:0007669"/>
    <property type="project" value="InterPro"/>
</dbReference>
<dbReference type="InterPro" id="IPR011330">
    <property type="entry name" value="Glyco_hydro/deAcase_b/a-brl"/>
</dbReference>